<name>A0A1I4XIL0_9NEIS</name>
<dbReference type="EMBL" id="FOVE01000005">
    <property type="protein sequence ID" value="SFN25070.1"/>
    <property type="molecule type" value="Genomic_DNA"/>
</dbReference>
<gene>
    <name evidence="1" type="ORF">SAMN05660284_01024</name>
</gene>
<accession>A0A1I4XIL0</accession>
<keyword evidence="2" id="KW-1185">Reference proteome</keyword>
<dbReference type="AlphaFoldDB" id="A0A1I4XIL0"/>
<organism evidence="1 2">
    <name type="scientific">Formivibrio citricus</name>
    <dbReference type="NCBI Taxonomy" id="83765"/>
    <lineage>
        <taxon>Bacteria</taxon>
        <taxon>Pseudomonadati</taxon>
        <taxon>Pseudomonadota</taxon>
        <taxon>Betaproteobacteria</taxon>
        <taxon>Neisseriales</taxon>
        <taxon>Chitinibacteraceae</taxon>
        <taxon>Formivibrio</taxon>
    </lineage>
</organism>
<protein>
    <submittedName>
        <fullName evidence="1">Uncharacterized protein</fullName>
    </submittedName>
</protein>
<evidence type="ECO:0000313" key="2">
    <source>
        <dbReference type="Proteomes" id="UP000242869"/>
    </source>
</evidence>
<reference evidence="2" key="1">
    <citation type="submission" date="2016-10" db="EMBL/GenBank/DDBJ databases">
        <authorList>
            <person name="Varghese N."/>
            <person name="Submissions S."/>
        </authorList>
    </citation>
    <scope>NUCLEOTIDE SEQUENCE [LARGE SCALE GENOMIC DNA]</scope>
    <source>
        <strain evidence="2">DSM 6150</strain>
    </source>
</reference>
<proteinExistence type="predicted"/>
<dbReference type="Proteomes" id="UP000242869">
    <property type="component" value="Unassembled WGS sequence"/>
</dbReference>
<sequence>MSNKYTEGAANVLLHLHSGEPHFSHGPHCEFSKPPHCPECNAGAEDIETNDLPAHHVEYTCRCLNCGFQWMPNSDE</sequence>
<evidence type="ECO:0000313" key="1">
    <source>
        <dbReference type="EMBL" id="SFN25070.1"/>
    </source>
</evidence>